<feature type="compositionally biased region" description="Basic and acidic residues" evidence="1">
    <location>
        <begin position="43"/>
        <end position="56"/>
    </location>
</feature>
<dbReference type="OrthoDB" id="8273380at2"/>
<dbReference type="RefSeq" id="WP_069457362.1">
    <property type="nucleotide sequence ID" value="NZ_LYBW01000044.1"/>
</dbReference>
<keyword evidence="3" id="KW-1185">Reference proteome</keyword>
<feature type="compositionally biased region" description="Polar residues" evidence="1">
    <location>
        <begin position="1"/>
        <end position="22"/>
    </location>
</feature>
<dbReference type="Proteomes" id="UP000094342">
    <property type="component" value="Unassembled WGS sequence"/>
</dbReference>
<dbReference type="STRING" id="1752398.A8M32_05285"/>
<evidence type="ECO:0008006" key="4">
    <source>
        <dbReference type="Google" id="ProtNLM"/>
    </source>
</evidence>
<proteinExistence type="predicted"/>
<protein>
    <recommendedName>
        <fullName evidence="4">Phage capsid and scaffold</fullName>
    </recommendedName>
</protein>
<sequence>MINDSANLPSGGSKTVGGSTEPASYDDLDFREPQEANPQGEEEEKRGGEGTDHYADEPDEIDPEGDEPIPPDEEEMANEAEDMIVTLKGGEQIPLEELKLGYMRDRDYHQKTQDLAKRGRALESMSSRLAATANAVAELVAGQIPDEPPEELRLSDPAAYQRQRALHQAGLEQLARVMALADEPAGVVAELQSAAAEERLAAENAKLLDAFPQTGHDEGRQAFFADAFETARELGFSEQEMREVIDHRLFKLAHYARLGLNAERARAKALQKVTEAPAPAPRLKAKSQAQRQNRESREAMRRLARSGSIRDAMAVDFE</sequence>
<feature type="region of interest" description="Disordered" evidence="1">
    <location>
        <begin position="1"/>
        <end position="82"/>
    </location>
</feature>
<feature type="region of interest" description="Disordered" evidence="1">
    <location>
        <begin position="273"/>
        <end position="318"/>
    </location>
</feature>
<evidence type="ECO:0000313" key="3">
    <source>
        <dbReference type="Proteomes" id="UP000094342"/>
    </source>
</evidence>
<feature type="compositionally biased region" description="Basic and acidic residues" evidence="1">
    <location>
        <begin position="292"/>
        <end position="301"/>
    </location>
</feature>
<evidence type="ECO:0000313" key="2">
    <source>
        <dbReference type="EMBL" id="ODR92445.1"/>
    </source>
</evidence>
<gene>
    <name evidence="2" type="ORF">A8M32_05285</name>
</gene>
<organism evidence="2 3">
    <name type="scientific">Sinorhizobium alkalisoli</name>
    <dbReference type="NCBI Taxonomy" id="1752398"/>
    <lineage>
        <taxon>Bacteria</taxon>
        <taxon>Pseudomonadati</taxon>
        <taxon>Pseudomonadota</taxon>
        <taxon>Alphaproteobacteria</taxon>
        <taxon>Hyphomicrobiales</taxon>
        <taxon>Rhizobiaceae</taxon>
        <taxon>Sinorhizobium/Ensifer group</taxon>
        <taxon>Sinorhizobium</taxon>
    </lineage>
</organism>
<dbReference type="AlphaFoldDB" id="A0A1E3VFW5"/>
<evidence type="ECO:0000256" key="1">
    <source>
        <dbReference type="SAM" id="MobiDB-lite"/>
    </source>
</evidence>
<accession>A0A1E3VFW5</accession>
<feature type="compositionally biased region" description="Acidic residues" evidence="1">
    <location>
        <begin position="57"/>
        <end position="82"/>
    </location>
</feature>
<comment type="caution">
    <text evidence="2">The sequence shown here is derived from an EMBL/GenBank/DDBJ whole genome shotgun (WGS) entry which is preliminary data.</text>
</comment>
<dbReference type="EMBL" id="LYBW01000044">
    <property type="protein sequence ID" value="ODR92445.1"/>
    <property type="molecule type" value="Genomic_DNA"/>
</dbReference>
<name>A0A1E3VFW5_9HYPH</name>
<reference evidence="3" key="1">
    <citation type="submission" date="2016-05" db="EMBL/GenBank/DDBJ databases">
        <authorList>
            <person name="Li Y."/>
        </authorList>
    </citation>
    <scope>NUCLEOTIDE SEQUENCE [LARGE SCALE GENOMIC DNA]</scope>
    <source>
        <strain evidence="3">YIC4027</strain>
    </source>
</reference>